<dbReference type="PROSITE" id="PS51112">
    <property type="entry name" value="AMMECR1"/>
    <property type="match status" value="1"/>
</dbReference>
<evidence type="ECO:0000313" key="2">
    <source>
        <dbReference type="EMBL" id="GLT21430.1"/>
    </source>
</evidence>
<dbReference type="InterPro" id="IPR036071">
    <property type="entry name" value="AMMECR1_dom_sf"/>
</dbReference>
<dbReference type="InterPro" id="IPR002733">
    <property type="entry name" value="AMMECR1_domain"/>
</dbReference>
<dbReference type="Proteomes" id="UP001157167">
    <property type="component" value="Unassembled WGS sequence"/>
</dbReference>
<dbReference type="Gene3D" id="3.30.1490.150">
    <property type="entry name" value="Hypothetical protein ph0010, domain 2"/>
    <property type="match status" value="1"/>
</dbReference>
<name>A0ABQ6F791_9RHOO</name>
<dbReference type="InterPro" id="IPR027623">
    <property type="entry name" value="AmmeMemoSam_A"/>
</dbReference>
<comment type="caution">
    <text evidence="2">The sequence shown here is derived from an EMBL/GenBank/DDBJ whole genome shotgun (WGS) entry which is preliminary data.</text>
</comment>
<dbReference type="RefSeq" id="WP_284186877.1">
    <property type="nucleotide sequence ID" value="NZ_BSPX01000008.1"/>
</dbReference>
<dbReference type="Gene3D" id="3.30.700.20">
    <property type="entry name" value="Hypothetical protein ph0010, domain 1"/>
    <property type="match status" value="1"/>
</dbReference>
<dbReference type="PANTHER" id="PTHR13016:SF0">
    <property type="entry name" value="AMME SYNDROME CANDIDATE GENE 1 PROTEIN"/>
    <property type="match status" value="1"/>
</dbReference>
<accession>A0ABQ6F791</accession>
<evidence type="ECO:0000259" key="1">
    <source>
        <dbReference type="PROSITE" id="PS51112"/>
    </source>
</evidence>
<dbReference type="InterPro" id="IPR027485">
    <property type="entry name" value="AMMECR1_N"/>
</dbReference>
<feature type="domain" description="AMMECR1" evidence="1">
    <location>
        <begin position="1"/>
        <end position="189"/>
    </location>
</feature>
<sequence length="189" mass="20706">MPSTNTPLGRVLLSQARKAIADALDLPAPATFDDPQLAERGATFVTLTIDGELRGCIGSLNAHRALGIDVVENARAAAFSDPRFPPLSADEFDKVRVEVSLLSAPEFLEFRDEADALAQIRPGIDGVIFFNGCQKATFLPQVWDQLPDKASFMGALKQKARLPVDFWGPNVMIATYQVQKWREASHNPE</sequence>
<proteinExistence type="predicted"/>
<protein>
    <recommendedName>
        <fullName evidence="1">AMMECR1 domain-containing protein</fullName>
    </recommendedName>
</protein>
<reference evidence="3" key="1">
    <citation type="journal article" date="2019" name="Int. J. Syst. Evol. Microbiol.">
        <title>The Global Catalogue of Microorganisms (GCM) 10K type strain sequencing project: providing services to taxonomists for standard genome sequencing and annotation.</title>
        <authorList>
            <consortium name="The Broad Institute Genomics Platform"/>
            <consortium name="The Broad Institute Genome Sequencing Center for Infectious Disease"/>
            <person name="Wu L."/>
            <person name="Ma J."/>
        </authorList>
    </citation>
    <scope>NUCLEOTIDE SEQUENCE [LARGE SCALE GENOMIC DNA]</scope>
    <source>
        <strain evidence="3">NBRC 102407</strain>
    </source>
</reference>
<organism evidence="2 3">
    <name type="scientific">Zoogloea oryzae</name>
    <dbReference type="NCBI Taxonomy" id="310767"/>
    <lineage>
        <taxon>Bacteria</taxon>
        <taxon>Pseudomonadati</taxon>
        <taxon>Pseudomonadota</taxon>
        <taxon>Betaproteobacteria</taxon>
        <taxon>Rhodocyclales</taxon>
        <taxon>Zoogloeaceae</taxon>
        <taxon>Zoogloea</taxon>
    </lineage>
</organism>
<evidence type="ECO:0000313" key="3">
    <source>
        <dbReference type="Proteomes" id="UP001157167"/>
    </source>
</evidence>
<dbReference type="Pfam" id="PF01871">
    <property type="entry name" value="AMMECR1"/>
    <property type="match status" value="1"/>
</dbReference>
<dbReference type="PANTHER" id="PTHR13016">
    <property type="entry name" value="AMMECR1 HOMOLOG"/>
    <property type="match status" value="1"/>
</dbReference>
<dbReference type="InterPro" id="IPR023473">
    <property type="entry name" value="AMMECR1"/>
</dbReference>
<dbReference type="NCBIfam" id="TIGR04335">
    <property type="entry name" value="AmmeMemoSam_A"/>
    <property type="match status" value="1"/>
</dbReference>
<dbReference type="EMBL" id="BSPX01000008">
    <property type="protein sequence ID" value="GLT21430.1"/>
    <property type="molecule type" value="Genomic_DNA"/>
</dbReference>
<gene>
    <name evidence="2" type="ORF">GCM10007933_08820</name>
</gene>
<dbReference type="SUPFAM" id="SSF143447">
    <property type="entry name" value="AMMECR1-like"/>
    <property type="match status" value="1"/>
</dbReference>
<keyword evidence="3" id="KW-1185">Reference proteome</keyword>